<feature type="transmembrane region" description="Helical" evidence="1">
    <location>
        <begin position="146"/>
        <end position="171"/>
    </location>
</feature>
<feature type="transmembrane region" description="Helical" evidence="1">
    <location>
        <begin position="92"/>
        <end position="110"/>
    </location>
</feature>
<evidence type="ECO:0000313" key="4">
    <source>
        <dbReference type="EMBL" id="MDC4247364.1"/>
    </source>
</evidence>
<dbReference type="PATRIC" id="fig|1352.770.peg.1630"/>
<dbReference type="Proteomes" id="UP001141166">
    <property type="component" value="Unassembled WGS sequence"/>
</dbReference>
<dbReference type="EMBL" id="JARPTX010000002">
    <property type="protein sequence ID" value="MDT2368795.1"/>
    <property type="molecule type" value="Genomic_DNA"/>
</dbReference>
<dbReference type="EMBL" id="QHGU01000011">
    <property type="protein sequence ID" value="PZM56563.1"/>
    <property type="molecule type" value="Genomic_DNA"/>
</dbReference>
<evidence type="ECO:0000313" key="10">
    <source>
        <dbReference type="EMBL" id="SAM39353.1"/>
    </source>
</evidence>
<dbReference type="Proteomes" id="UP000070452">
    <property type="component" value="Unassembled WGS sequence"/>
</dbReference>
<reference evidence="8 15" key="1">
    <citation type="submission" date="2015-06" db="EMBL/GenBank/DDBJ databases">
        <title>The Genome Sequence of Enterococcus faecium 131EA1.</title>
        <authorList>
            <consortium name="The Broad Institute Genomics Platform"/>
            <consortium name="The Broad Institute Genome Sequencing Center for Infectious Disease"/>
            <person name="Earl A.M."/>
            <person name="Van Tyne D."/>
            <person name="Lebreton F."/>
            <person name="Saavedra J.T."/>
            <person name="Gilmore M.S."/>
            <person name="Manson Mcguire A."/>
            <person name="Clock S."/>
            <person name="Crupain M."/>
            <person name="Rangan U."/>
            <person name="Young S."/>
            <person name="Abouelleil A."/>
            <person name="Cao P."/>
            <person name="Chapman S.B."/>
            <person name="Griggs A."/>
            <person name="Priest M."/>
            <person name="Shea T."/>
            <person name="Wortman J."/>
            <person name="Nusbaum C."/>
            <person name="Birren B."/>
        </authorList>
    </citation>
    <scope>NUCLEOTIDE SEQUENCE [LARGE SCALE GENOMIC DNA]</scope>
    <source>
        <strain evidence="8 15">131EA1</strain>
    </source>
</reference>
<feature type="transmembrane region" description="Helical" evidence="1">
    <location>
        <begin position="12"/>
        <end position="31"/>
    </location>
</feature>
<reference evidence="4" key="8">
    <citation type="submission" date="2022-05" db="EMBL/GenBank/DDBJ databases">
        <title>Draft genome sequences of Clostridium perfringens strains isolated from Peru.</title>
        <authorList>
            <person name="Hurtado R."/>
            <person name="Lima L."/>
            <person name="Sousa T."/>
            <person name="Jaiswal A.K."/>
            <person name="Tiwari S."/>
            <person name="Maturrano L."/>
            <person name="Brenig B."/>
            <person name="Azevedo V."/>
        </authorList>
    </citation>
    <scope>NUCLEOTIDE SEQUENCE</scope>
    <source>
        <strain evidence="4">CP4</strain>
    </source>
</reference>
<evidence type="ECO:0000313" key="12">
    <source>
        <dbReference type="Proteomes" id="UP000183509"/>
    </source>
</evidence>
<dbReference type="OMA" id="CLAFLMW"/>
<evidence type="ECO:0000313" key="2">
    <source>
        <dbReference type="EMBL" id="KAB7576515.1"/>
    </source>
</evidence>
<dbReference type="EMBL" id="FKLM01000008">
    <property type="protein sequence ID" value="SAM39353.1"/>
    <property type="molecule type" value="Genomic_DNA"/>
</dbReference>
<reference evidence="5" key="9">
    <citation type="submission" date="2023-03" db="EMBL/GenBank/DDBJ databases">
        <authorList>
            <person name="Shen W."/>
            <person name="Cai J."/>
        </authorList>
    </citation>
    <scope>NUCLEOTIDE SEQUENCE</scope>
    <source>
        <strain evidence="5">B1010-2</strain>
    </source>
</reference>
<reference evidence="6 13" key="4">
    <citation type="submission" date="2017-05" db="EMBL/GenBank/DDBJ databases">
        <title>The Genome Sequence of Enterococcus faecium 6F2_DIV0138.</title>
        <authorList>
            <consortium name="The Broad Institute Genomics Platform"/>
            <consortium name="The Broad Institute Genomic Center for Infectious Diseases"/>
            <person name="Earl A."/>
            <person name="Manson A."/>
            <person name="Schwartman J."/>
            <person name="Gilmore M."/>
            <person name="Abouelleil A."/>
            <person name="Cao P."/>
            <person name="Chapman S."/>
            <person name="Cusick C."/>
            <person name="Shea T."/>
            <person name="Young S."/>
            <person name="Neafsey D."/>
            <person name="Nusbaum C."/>
            <person name="Birren B."/>
        </authorList>
    </citation>
    <scope>NUCLEOTIDE SEQUENCE [LARGE SCALE GENOMIC DNA]</scope>
    <source>
        <strain evidence="6 13">6F2_DIV0138</strain>
    </source>
</reference>
<sequence length="210" mass="24248">MEIQRRTTNFLHLGSFFATLTILFFLCYSYLKTSHAPSSALGWLLLDHSDITEAEENPFFLILSSLCGLLFSVYFGAYFFHRHPGTLNEASSVLIAFKTFSFLAILFYSFNHNTLFFFIMNGLVVILSIFTYFIFSLIFSQLKCPLFFRLVPVTCFIYSLFSFFVLALMPLTNPSTIQVAGNLLDMLFIVSLGVFMWQRKNKQNKKHFEA</sequence>
<dbReference type="Proteomes" id="UP000183509">
    <property type="component" value="Unassembled WGS sequence"/>
</dbReference>
<evidence type="ECO:0000313" key="11">
    <source>
        <dbReference type="Proteomes" id="UP000070452"/>
    </source>
</evidence>
<feature type="transmembrane region" description="Helical" evidence="1">
    <location>
        <begin position="116"/>
        <end position="139"/>
    </location>
</feature>
<dbReference type="EMBL" id="LEQJ01000006">
    <property type="protein sequence ID" value="RBS32670.1"/>
    <property type="molecule type" value="Genomic_DNA"/>
</dbReference>
<accession>A0A133CQ07</accession>
<reference evidence="7 14" key="6">
    <citation type="submission" date="2018-05" db="EMBL/GenBank/DDBJ databases">
        <title>Vancomycin-resistant Enterococcus faecium strain from Chelyabinsk, Russia.</title>
        <authorList>
            <person name="Gostev V."/>
            <person name="Goncharov A."/>
            <person name="Kolodzhieva V."/>
            <person name="Suvorov A."/>
            <person name="Sidorenko S."/>
            <person name="Zueva L."/>
        </authorList>
    </citation>
    <scope>NUCLEOTIDE SEQUENCE [LARGE SCALE GENOMIC DNA]</scope>
    <source>
        <strain evidence="7 14">20</strain>
    </source>
</reference>
<dbReference type="GeneID" id="66454076"/>
<dbReference type="RefSeq" id="WP_002289266.1">
    <property type="nucleotide sequence ID" value="NZ_AP019394.1"/>
</dbReference>
<dbReference type="Proteomes" id="UP001260956">
    <property type="component" value="Unassembled WGS sequence"/>
</dbReference>
<gene>
    <name evidence="6" type="ORF">A5804_001599</name>
    <name evidence="3" type="ORF">AWT83_13725</name>
    <name evidence="9" type="ORF">CYQ77_01385</name>
    <name evidence="7" type="ORF">DKP91_03615</name>
    <name evidence="10" type="ORF">DTPHA_600765</name>
    <name evidence="8" type="ORF">EB12_01151</name>
    <name evidence="2" type="ORF">GBM73_03915</name>
    <name evidence="4" type="ORF">M3X98_04735</name>
    <name evidence="5" type="ORF">P6Z85_01135</name>
</gene>
<reference evidence="3 11" key="2">
    <citation type="submission" date="2016-01" db="EMBL/GenBank/DDBJ databases">
        <title>Molecular Mechanisms for transfer of large genomic segments between Enterococcus faecium strains.</title>
        <authorList>
            <person name="Garcia-Solache M.A."/>
            <person name="Lebreton F."/>
            <person name="Mclaughlin R.E."/>
            <person name="Whiteaker J.D."/>
            <person name="Gilmore M.S."/>
            <person name="Rice L.B."/>
        </authorList>
    </citation>
    <scope>NUCLEOTIDE SEQUENCE [LARGE SCALE GENOMIC DNA]</scope>
    <source>
        <strain evidence="3 11">D344RRF x C68</strain>
    </source>
</reference>
<evidence type="ECO:0000313" key="3">
    <source>
        <dbReference type="EMBL" id="KWX16574.1"/>
    </source>
</evidence>
<evidence type="ECO:0000313" key="17">
    <source>
        <dbReference type="Proteomes" id="UP000469871"/>
    </source>
</evidence>
<reference evidence="9 16" key="5">
    <citation type="submission" date="2017-12" db="EMBL/GenBank/DDBJ databases">
        <title>A pool of 800 enterococci isolated from chicken carcass rinse samples from New Zealand.</title>
        <authorList>
            <person name="Zhang J."/>
            <person name="Rogers L."/>
            <person name="Midwinter A."/>
            <person name="French N."/>
        </authorList>
    </citation>
    <scope>NUCLEOTIDE SEQUENCE [LARGE SCALE GENOMIC DNA]</scope>
    <source>
        <strain evidence="9 16">EN697</strain>
    </source>
</reference>
<evidence type="ECO:0000313" key="9">
    <source>
        <dbReference type="EMBL" id="RXU92322.1"/>
    </source>
</evidence>
<evidence type="ECO:0008006" key="18">
    <source>
        <dbReference type="Google" id="ProtNLM"/>
    </source>
</evidence>
<reference evidence="10 12" key="3">
    <citation type="submission" date="2016-04" db="EMBL/GenBank/DDBJ databases">
        <authorList>
            <person name="Millard A."/>
        </authorList>
    </citation>
    <scope>NUCLEOTIDE SEQUENCE [LARGE SCALE GENOMIC DNA]</scope>
    <source>
        <strain evidence="10">Isolate 22</strain>
    </source>
</reference>
<keyword evidence="1" id="KW-0812">Transmembrane</keyword>
<evidence type="ECO:0000256" key="1">
    <source>
        <dbReference type="SAM" id="Phobius"/>
    </source>
</evidence>
<proteinExistence type="predicted"/>
<dbReference type="EMBL" id="LRHK01000005">
    <property type="protein sequence ID" value="KWX16574.1"/>
    <property type="molecule type" value="Genomic_DNA"/>
</dbReference>
<evidence type="ECO:0000313" key="6">
    <source>
        <dbReference type="EMBL" id="OTO00105.1"/>
    </source>
</evidence>
<dbReference type="Proteomes" id="UP000289562">
    <property type="component" value="Unassembled WGS sequence"/>
</dbReference>
<dbReference type="EMBL" id="NGLB01000001">
    <property type="protein sequence ID" value="OTO00105.1"/>
    <property type="molecule type" value="Genomic_DNA"/>
</dbReference>
<evidence type="ECO:0000313" key="5">
    <source>
        <dbReference type="EMBL" id="MDT2368795.1"/>
    </source>
</evidence>
<dbReference type="AlphaFoldDB" id="A0A133CQ07"/>
<dbReference type="Proteomes" id="UP000194737">
    <property type="component" value="Unassembled WGS sequence"/>
</dbReference>
<keyword evidence="1" id="KW-0472">Membrane</keyword>
<comment type="caution">
    <text evidence="2">The sequence shown here is derived from an EMBL/GenBank/DDBJ whole genome shotgun (WGS) entry which is preliminary data.</text>
</comment>
<evidence type="ECO:0000313" key="16">
    <source>
        <dbReference type="Proteomes" id="UP000289562"/>
    </source>
</evidence>
<organism evidence="2 17">
    <name type="scientific">Enterococcus faecium</name>
    <name type="common">Streptococcus faecium</name>
    <dbReference type="NCBI Taxonomy" id="1352"/>
    <lineage>
        <taxon>Bacteria</taxon>
        <taxon>Bacillati</taxon>
        <taxon>Bacillota</taxon>
        <taxon>Bacilli</taxon>
        <taxon>Lactobacillales</taxon>
        <taxon>Enterococcaceae</taxon>
        <taxon>Enterococcus</taxon>
    </lineage>
</organism>
<dbReference type="Proteomes" id="UP000249070">
    <property type="component" value="Unassembled WGS sequence"/>
</dbReference>
<feature type="transmembrane region" description="Helical" evidence="1">
    <location>
        <begin position="177"/>
        <end position="197"/>
    </location>
</feature>
<protein>
    <recommendedName>
        <fullName evidence="18">DUF998 domain-containing protein</fullName>
    </recommendedName>
</protein>
<dbReference type="Proteomes" id="UP000469871">
    <property type="component" value="Unassembled WGS sequence"/>
</dbReference>
<evidence type="ECO:0000313" key="13">
    <source>
        <dbReference type="Proteomes" id="UP000194737"/>
    </source>
</evidence>
<evidence type="ECO:0000313" key="8">
    <source>
        <dbReference type="EMBL" id="RBS32670.1"/>
    </source>
</evidence>
<keyword evidence="1" id="KW-1133">Transmembrane helix</keyword>
<dbReference type="Proteomes" id="UP000253144">
    <property type="component" value="Unassembled WGS sequence"/>
</dbReference>
<feature type="transmembrane region" description="Helical" evidence="1">
    <location>
        <begin position="59"/>
        <end position="80"/>
    </location>
</feature>
<evidence type="ECO:0000313" key="7">
    <source>
        <dbReference type="EMBL" id="PZM56563.1"/>
    </source>
</evidence>
<reference evidence="2 17" key="7">
    <citation type="submission" date="2019-10" db="EMBL/GenBank/DDBJ databases">
        <title>Evolutionary dynamics of vancomycin-resistant Enterococcus faecium during gastrointestinal tract colonization and bloodstream infection in immunocompromised pediatric patients.</title>
        <authorList>
            <person name="Chilambi G.S."/>
            <person name="Nordstrom H.R."/>
            <person name="Evans D.R."/>
            <person name="Ferrolino J."/>
            <person name="Hayden R.T."/>
            <person name="Maron G.M."/>
            <person name="Vo A.N."/>
            <person name="Gilmore M.S."/>
            <person name="Wolf J."/>
            <person name="Rosch J.W."/>
            <person name="Van Tyne D."/>
        </authorList>
    </citation>
    <scope>NUCLEOTIDE SEQUENCE [LARGE SCALE GENOMIC DNA]</scope>
    <source>
        <strain evidence="2 17">VRECG27</strain>
    </source>
</reference>
<name>A0A133CQ07_ENTFC</name>
<dbReference type="STRING" id="1352.AL014_04935"/>
<evidence type="ECO:0000313" key="14">
    <source>
        <dbReference type="Proteomes" id="UP000249070"/>
    </source>
</evidence>
<evidence type="ECO:0000313" key="15">
    <source>
        <dbReference type="Proteomes" id="UP000253144"/>
    </source>
</evidence>
<dbReference type="EMBL" id="WEFP01000001">
    <property type="protein sequence ID" value="KAB7576515.1"/>
    <property type="molecule type" value="Genomic_DNA"/>
</dbReference>
<dbReference type="EMBL" id="JAMWMK010000005">
    <property type="protein sequence ID" value="MDC4247364.1"/>
    <property type="molecule type" value="Genomic_DNA"/>
</dbReference>
<dbReference type="EMBL" id="PJVH01000002">
    <property type="protein sequence ID" value="RXU92322.1"/>
    <property type="molecule type" value="Genomic_DNA"/>
</dbReference>